<gene>
    <name evidence="5" type="ORF">C5Y96_26040</name>
</gene>
<keyword evidence="1" id="KW-0805">Transcription regulation</keyword>
<dbReference type="InterPro" id="IPR009057">
    <property type="entry name" value="Homeodomain-like_sf"/>
</dbReference>
<dbReference type="InterPro" id="IPR028082">
    <property type="entry name" value="Peripla_BP_I"/>
</dbReference>
<dbReference type="Pfam" id="PF12833">
    <property type="entry name" value="HTH_18"/>
    <property type="match status" value="1"/>
</dbReference>
<dbReference type="RefSeq" id="WP_105359504.1">
    <property type="nucleotide sequence ID" value="NZ_PUIA01000094.1"/>
</dbReference>
<dbReference type="CDD" id="cd01543">
    <property type="entry name" value="PBP1_XylR"/>
    <property type="match status" value="1"/>
</dbReference>
<dbReference type="InterPro" id="IPR054031">
    <property type="entry name" value="XylR_PBP1"/>
</dbReference>
<sequence>MIQPRKEVALLIETSNEYARGLLDGVVRYMEEYQRWSIFLPEQGRGAKPPKWLKQWNGDGIIARVETPEIAAALKQLNIPIVDVSAARLIPELPWVETDDRAISQVAVEHLLQRGFSNFAFCGDSTFAWSKLREKYFVEALAEHGHGCHVLDLPTGEDGKNSTPKNVQKLDRWIERLPQPIGIMACFDIRGQLLLEACRELEIDVPRQVAVIGVDNDRLLCDLCSPPMSSVIPDSRRTGFEAAKLLDQMMKGQTPHEMKKLIPPLGIATRRSTDVLATEDPLVGMAMQFIREHACDGINVGDVLKAVDSTRRILEYRFKQITGQTPHEAIVHQRLDKVRQLLHDTDLSIGDIADRAGFEHVEYMSATFRKKTGLSPTAYRRKVQPN</sequence>
<accession>A0A2S8EYN0</accession>
<keyword evidence="3" id="KW-0804">Transcription</keyword>
<dbReference type="Pfam" id="PF22177">
    <property type="entry name" value="PBP1_XylR"/>
    <property type="match status" value="1"/>
</dbReference>
<dbReference type="Pfam" id="PF13377">
    <property type="entry name" value="Peripla_BP_3"/>
    <property type="match status" value="1"/>
</dbReference>
<dbReference type="SMART" id="SM00342">
    <property type="entry name" value="HTH_ARAC"/>
    <property type="match status" value="1"/>
</dbReference>
<reference evidence="5 6" key="1">
    <citation type="submission" date="2018-02" db="EMBL/GenBank/DDBJ databases">
        <title>Comparative genomes isolates from brazilian mangrove.</title>
        <authorList>
            <person name="Araujo J.E."/>
            <person name="Taketani R.G."/>
            <person name="Silva M.C.P."/>
            <person name="Loureco M.V."/>
            <person name="Andreote F.D."/>
        </authorList>
    </citation>
    <scope>NUCLEOTIDE SEQUENCE [LARGE SCALE GENOMIC DNA]</scope>
    <source>
        <strain evidence="5 6">HEX-2 MGV</strain>
    </source>
</reference>
<dbReference type="GO" id="GO:0003700">
    <property type="term" value="F:DNA-binding transcription factor activity"/>
    <property type="evidence" value="ECO:0007669"/>
    <property type="project" value="InterPro"/>
</dbReference>
<dbReference type="SUPFAM" id="SSF53822">
    <property type="entry name" value="Periplasmic binding protein-like I"/>
    <property type="match status" value="1"/>
</dbReference>
<keyword evidence="2" id="KW-0238">DNA-binding</keyword>
<organism evidence="5 6">
    <name type="scientific">Blastopirellula marina</name>
    <dbReference type="NCBI Taxonomy" id="124"/>
    <lineage>
        <taxon>Bacteria</taxon>
        <taxon>Pseudomonadati</taxon>
        <taxon>Planctomycetota</taxon>
        <taxon>Planctomycetia</taxon>
        <taxon>Pirellulales</taxon>
        <taxon>Pirellulaceae</taxon>
        <taxon>Blastopirellula</taxon>
    </lineage>
</organism>
<dbReference type="PANTHER" id="PTHR30146">
    <property type="entry name" value="LACI-RELATED TRANSCRIPTIONAL REPRESSOR"/>
    <property type="match status" value="1"/>
</dbReference>
<dbReference type="AlphaFoldDB" id="A0A2S8EYN0"/>
<proteinExistence type="predicted"/>
<dbReference type="PROSITE" id="PS01124">
    <property type="entry name" value="HTH_ARAC_FAMILY_2"/>
    <property type="match status" value="1"/>
</dbReference>
<dbReference type="PANTHER" id="PTHR30146:SF24">
    <property type="entry name" value="XYLOSE OPERON REGULATORY PROTEIN"/>
    <property type="match status" value="1"/>
</dbReference>
<dbReference type="EMBL" id="PUIA01000094">
    <property type="protein sequence ID" value="PQO24971.1"/>
    <property type="molecule type" value="Genomic_DNA"/>
</dbReference>
<evidence type="ECO:0000256" key="1">
    <source>
        <dbReference type="ARBA" id="ARBA00023015"/>
    </source>
</evidence>
<dbReference type="Gene3D" id="3.40.50.2300">
    <property type="match status" value="2"/>
</dbReference>
<protein>
    <submittedName>
        <fullName evidence="5">XylR family transcriptional regulator</fullName>
    </submittedName>
</protein>
<dbReference type="InterPro" id="IPR046335">
    <property type="entry name" value="LacI/GalR-like_sensor"/>
</dbReference>
<feature type="domain" description="HTH araC/xylS-type" evidence="4">
    <location>
        <begin position="284"/>
        <end position="382"/>
    </location>
</feature>
<comment type="caution">
    <text evidence="5">The sequence shown here is derived from an EMBL/GenBank/DDBJ whole genome shotgun (WGS) entry which is preliminary data.</text>
</comment>
<dbReference type="OrthoDB" id="9795616at2"/>
<evidence type="ECO:0000313" key="5">
    <source>
        <dbReference type="EMBL" id="PQO24971.1"/>
    </source>
</evidence>
<dbReference type="Proteomes" id="UP000240009">
    <property type="component" value="Unassembled WGS sequence"/>
</dbReference>
<evidence type="ECO:0000313" key="6">
    <source>
        <dbReference type="Proteomes" id="UP000240009"/>
    </source>
</evidence>
<dbReference type="InterPro" id="IPR018060">
    <property type="entry name" value="HTH_AraC"/>
</dbReference>
<evidence type="ECO:0000256" key="2">
    <source>
        <dbReference type="ARBA" id="ARBA00023125"/>
    </source>
</evidence>
<dbReference type="SUPFAM" id="SSF46689">
    <property type="entry name" value="Homeodomain-like"/>
    <property type="match status" value="2"/>
</dbReference>
<evidence type="ECO:0000256" key="3">
    <source>
        <dbReference type="ARBA" id="ARBA00023163"/>
    </source>
</evidence>
<name>A0A2S8EYN0_9BACT</name>
<dbReference type="Gene3D" id="1.10.10.60">
    <property type="entry name" value="Homeodomain-like"/>
    <property type="match status" value="1"/>
</dbReference>
<evidence type="ECO:0000259" key="4">
    <source>
        <dbReference type="PROSITE" id="PS01124"/>
    </source>
</evidence>
<dbReference type="GO" id="GO:0000976">
    <property type="term" value="F:transcription cis-regulatory region binding"/>
    <property type="evidence" value="ECO:0007669"/>
    <property type="project" value="TreeGrafter"/>
</dbReference>